<name>A0A6P3RGA1_PTEVA</name>
<dbReference type="PANTHER" id="PTHR24271">
    <property type="entry name" value="KALLIKREIN-RELATED"/>
    <property type="match status" value="1"/>
</dbReference>
<organism evidence="16 17">
    <name type="scientific">Pteropus vampyrus</name>
    <name type="common">Large flying fox</name>
    <dbReference type="NCBI Taxonomy" id="132908"/>
    <lineage>
        <taxon>Eukaryota</taxon>
        <taxon>Metazoa</taxon>
        <taxon>Chordata</taxon>
        <taxon>Craniata</taxon>
        <taxon>Vertebrata</taxon>
        <taxon>Euteleostomi</taxon>
        <taxon>Mammalia</taxon>
        <taxon>Eutheria</taxon>
        <taxon>Laurasiatheria</taxon>
        <taxon>Chiroptera</taxon>
        <taxon>Yinpterochiroptera</taxon>
        <taxon>Pteropodoidea</taxon>
        <taxon>Pteropodidae</taxon>
        <taxon>Pteropodinae</taxon>
        <taxon>Pteropus</taxon>
    </lineage>
</organism>
<dbReference type="OrthoDB" id="5597713at2759"/>
<evidence type="ECO:0000256" key="7">
    <source>
        <dbReference type="ARBA" id="ARBA00023145"/>
    </source>
</evidence>
<keyword evidence="6 13" id="KW-0720">Serine protease</keyword>
<dbReference type="SMART" id="SM00020">
    <property type="entry name" value="Tryp_SPc"/>
    <property type="match status" value="1"/>
</dbReference>
<evidence type="ECO:0000256" key="3">
    <source>
        <dbReference type="ARBA" id="ARBA00022670"/>
    </source>
</evidence>
<dbReference type="CTD" id="3004"/>
<keyword evidence="16" id="KW-1185">Reference proteome</keyword>
<evidence type="ECO:0000256" key="11">
    <source>
        <dbReference type="ARBA" id="ARBA00078807"/>
    </source>
</evidence>
<evidence type="ECO:0000256" key="2">
    <source>
        <dbReference type="ARBA" id="ARBA00022525"/>
    </source>
</evidence>
<evidence type="ECO:0000313" key="16">
    <source>
        <dbReference type="Proteomes" id="UP000515202"/>
    </source>
</evidence>
<keyword evidence="3 13" id="KW-0645">Protease</keyword>
<dbReference type="KEGG" id="pvp:105302253"/>
<evidence type="ECO:0000256" key="8">
    <source>
        <dbReference type="ARBA" id="ARBA00023157"/>
    </source>
</evidence>
<reference evidence="17" key="1">
    <citation type="submission" date="2025-08" db="UniProtKB">
        <authorList>
            <consortium name="RefSeq"/>
        </authorList>
    </citation>
    <scope>IDENTIFICATION</scope>
    <source>
        <tissue evidence="17">Kidney</tissue>
    </source>
</reference>
<evidence type="ECO:0000259" key="15">
    <source>
        <dbReference type="PROSITE" id="PS50240"/>
    </source>
</evidence>
<keyword evidence="4 14" id="KW-0732">Signal</keyword>
<keyword evidence="2" id="KW-0964">Secreted</keyword>
<dbReference type="InterPro" id="IPR018114">
    <property type="entry name" value="TRYPSIN_HIS"/>
</dbReference>
<evidence type="ECO:0000256" key="13">
    <source>
        <dbReference type="RuleBase" id="RU363034"/>
    </source>
</evidence>
<dbReference type="Gene3D" id="2.40.10.10">
    <property type="entry name" value="Trypsin-like serine proteases"/>
    <property type="match status" value="2"/>
</dbReference>
<dbReference type="GO" id="GO:0005576">
    <property type="term" value="C:extracellular region"/>
    <property type="evidence" value="ECO:0007669"/>
    <property type="project" value="UniProtKB-SubCell"/>
</dbReference>
<accession>A0A6P3RGA1</accession>
<feature type="signal peptide" evidence="14">
    <location>
        <begin position="1"/>
        <end position="23"/>
    </location>
</feature>
<evidence type="ECO:0000256" key="12">
    <source>
        <dbReference type="ARBA" id="ARBA00079711"/>
    </source>
</evidence>
<keyword evidence="8" id="KW-1015">Disulfide bond</keyword>
<dbReference type="PANTHER" id="PTHR24271:SF51">
    <property type="entry name" value="GRANZYME M"/>
    <property type="match status" value="1"/>
</dbReference>
<evidence type="ECO:0000256" key="14">
    <source>
        <dbReference type="SAM" id="SignalP"/>
    </source>
</evidence>
<evidence type="ECO:0000256" key="4">
    <source>
        <dbReference type="ARBA" id="ARBA00022729"/>
    </source>
</evidence>
<keyword evidence="7" id="KW-0865">Zymogen</keyword>
<protein>
    <recommendedName>
        <fullName evidence="10">Granzyme M</fullName>
    </recommendedName>
    <alternativeName>
        <fullName evidence="11">Met-ase</fullName>
    </alternativeName>
    <alternativeName>
        <fullName evidence="12">Natural killer cell granular protease</fullName>
    </alternativeName>
</protein>
<dbReference type="GO" id="GO:0004252">
    <property type="term" value="F:serine-type endopeptidase activity"/>
    <property type="evidence" value="ECO:0007669"/>
    <property type="project" value="InterPro"/>
</dbReference>
<dbReference type="PROSITE" id="PS00134">
    <property type="entry name" value="TRYPSIN_HIS"/>
    <property type="match status" value="1"/>
</dbReference>
<dbReference type="PROSITE" id="PS00135">
    <property type="entry name" value="TRYPSIN_SER"/>
    <property type="match status" value="1"/>
</dbReference>
<dbReference type="InterPro" id="IPR033116">
    <property type="entry name" value="TRYPSIN_SER"/>
</dbReference>
<gene>
    <name evidence="17" type="primary">GZMM</name>
</gene>
<dbReference type="GeneID" id="105302253"/>
<keyword evidence="5 13" id="KW-0378">Hydrolase</keyword>
<dbReference type="InterPro" id="IPR043504">
    <property type="entry name" value="Peptidase_S1_PA_chymotrypsin"/>
</dbReference>
<feature type="chain" id="PRO_5027812921" description="Granzyme M" evidence="14">
    <location>
        <begin position="24"/>
        <end position="269"/>
    </location>
</feature>
<dbReference type="SUPFAM" id="SSF50494">
    <property type="entry name" value="Trypsin-like serine proteases"/>
    <property type="match status" value="1"/>
</dbReference>
<evidence type="ECO:0000256" key="10">
    <source>
        <dbReference type="ARBA" id="ARBA00067130"/>
    </source>
</evidence>
<evidence type="ECO:0000256" key="5">
    <source>
        <dbReference type="ARBA" id="ARBA00022801"/>
    </source>
</evidence>
<dbReference type="GO" id="GO:0006508">
    <property type="term" value="P:proteolysis"/>
    <property type="evidence" value="ECO:0007669"/>
    <property type="project" value="UniProtKB-KW"/>
</dbReference>
<dbReference type="PRINTS" id="PR00722">
    <property type="entry name" value="CHYMOTRYPSIN"/>
</dbReference>
<dbReference type="InterPro" id="IPR009003">
    <property type="entry name" value="Peptidase_S1_PA"/>
</dbReference>
<dbReference type="RefSeq" id="XP_011373523.1">
    <property type="nucleotide sequence ID" value="XM_011375221.2"/>
</dbReference>
<sequence>MEVPLSLLWLLVAPGVLWTGGDTFETHIIGGHEAAPYSRPYMVSLRKAGSHLCGGVLVHPQWVLTAAHCVAQRTQQLRLVLGLHTLRDPGLTFRARAAILHPEYKPAPHLENDLALLQLDGKVRRSRTIQALALPRGRQAVAVGARCSVAGWGLTQQGGKLARALRELDVRVLDTRMCNNSRFWHGGIAPGMVCLAAEAKNQAPCKGDSGGPLVCDKGHLAGVLSFSSTSCTDIFKPPVATAVAPYVSWIKKTIRRWPARLAPEALGSP</sequence>
<dbReference type="InterPro" id="IPR001314">
    <property type="entry name" value="Peptidase_S1A"/>
</dbReference>
<evidence type="ECO:0000256" key="6">
    <source>
        <dbReference type="ARBA" id="ARBA00022825"/>
    </source>
</evidence>
<evidence type="ECO:0000256" key="1">
    <source>
        <dbReference type="ARBA" id="ARBA00004613"/>
    </source>
</evidence>
<feature type="domain" description="Peptidase S1" evidence="15">
    <location>
        <begin position="28"/>
        <end position="255"/>
    </location>
</feature>
<dbReference type="InterPro" id="IPR001254">
    <property type="entry name" value="Trypsin_dom"/>
</dbReference>
<evidence type="ECO:0000256" key="9">
    <source>
        <dbReference type="ARBA" id="ARBA00054080"/>
    </source>
</evidence>
<comment type="function">
    <text evidence="9">Cleaves peptide substrates after methionine, leucine, and norleucine. Physiological substrates include EZR, alpha-tubulins and the apoptosis inhibitor BIRC5/Survivin. Promotes caspase activation and subsequent apoptosis of target cells.</text>
</comment>
<dbReference type="FunFam" id="2.40.10.10:FF:000146">
    <property type="entry name" value="Serine protease 53"/>
    <property type="match status" value="1"/>
</dbReference>
<evidence type="ECO:0000313" key="17">
    <source>
        <dbReference type="RefSeq" id="XP_011373523.1"/>
    </source>
</evidence>
<comment type="subcellular location">
    <subcellularLocation>
        <location evidence="1">Secreted</location>
    </subcellularLocation>
</comment>
<dbReference type="AlphaFoldDB" id="A0A6P3RGA1"/>
<proteinExistence type="predicted"/>
<dbReference type="PROSITE" id="PS50240">
    <property type="entry name" value="TRYPSIN_DOM"/>
    <property type="match status" value="1"/>
</dbReference>
<dbReference type="CDD" id="cd00190">
    <property type="entry name" value="Tryp_SPc"/>
    <property type="match status" value="1"/>
</dbReference>
<dbReference type="Proteomes" id="UP000515202">
    <property type="component" value="Unplaced"/>
</dbReference>
<dbReference type="Pfam" id="PF00089">
    <property type="entry name" value="Trypsin"/>
    <property type="match status" value="1"/>
</dbReference>